<gene>
    <name evidence="1" type="ordered locus">VIT_10s0003g02920</name>
</gene>
<accession>D7TK16</accession>
<protein>
    <submittedName>
        <fullName evidence="1">Uncharacterized protein</fullName>
    </submittedName>
</protein>
<dbReference type="AlphaFoldDB" id="D7TK16"/>
<dbReference type="InParanoid" id="D7TK16"/>
<dbReference type="Proteomes" id="UP000009183">
    <property type="component" value="Chromosome 10"/>
</dbReference>
<evidence type="ECO:0000313" key="2">
    <source>
        <dbReference type="Proteomes" id="UP000009183"/>
    </source>
</evidence>
<keyword evidence="2" id="KW-1185">Reference proteome</keyword>
<dbReference type="EMBL" id="FN595992">
    <property type="protein sequence ID" value="CBI30838.3"/>
    <property type="molecule type" value="Genomic_DNA"/>
</dbReference>
<reference evidence="2" key="1">
    <citation type="journal article" date="2007" name="Nature">
        <title>The grapevine genome sequence suggests ancestral hexaploidization in major angiosperm phyla.</title>
        <authorList>
            <consortium name="The French-Italian Public Consortium for Grapevine Genome Characterization."/>
            <person name="Jaillon O."/>
            <person name="Aury J.-M."/>
            <person name="Noel B."/>
            <person name="Policriti A."/>
            <person name="Clepet C."/>
            <person name="Casagrande A."/>
            <person name="Choisne N."/>
            <person name="Aubourg S."/>
            <person name="Vitulo N."/>
            <person name="Jubin C."/>
            <person name="Vezzi A."/>
            <person name="Legeai F."/>
            <person name="Hugueney P."/>
            <person name="Dasilva C."/>
            <person name="Horner D."/>
            <person name="Mica E."/>
            <person name="Jublot D."/>
            <person name="Poulain J."/>
            <person name="Bruyere C."/>
            <person name="Billault A."/>
            <person name="Segurens B."/>
            <person name="Gouyvenoux M."/>
            <person name="Ugarte E."/>
            <person name="Cattonaro F."/>
            <person name="Anthouard V."/>
            <person name="Vico V."/>
            <person name="Del Fabbro C."/>
            <person name="Alaux M."/>
            <person name="Di Gaspero G."/>
            <person name="Dumas V."/>
            <person name="Felice N."/>
            <person name="Paillard S."/>
            <person name="Juman I."/>
            <person name="Moroldo M."/>
            <person name="Scalabrin S."/>
            <person name="Canaguier A."/>
            <person name="Le Clainche I."/>
            <person name="Malacrida G."/>
            <person name="Durand E."/>
            <person name="Pesole G."/>
            <person name="Laucou V."/>
            <person name="Chatelet P."/>
            <person name="Merdinoglu D."/>
            <person name="Delledonne M."/>
            <person name="Pezzotti M."/>
            <person name="Lecharny A."/>
            <person name="Scarpelli C."/>
            <person name="Artiguenave F."/>
            <person name="Pe M.E."/>
            <person name="Valle G."/>
            <person name="Morgante M."/>
            <person name="Caboche M."/>
            <person name="Adam-Blondon A.-F."/>
            <person name="Weissenbach J."/>
            <person name="Quetier F."/>
            <person name="Wincker P."/>
        </authorList>
    </citation>
    <scope>NUCLEOTIDE SEQUENCE [LARGE SCALE GENOMIC DNA]</scope>
    <source>
        <strain evidence="2">cv. Pinot noir / PN40024</strain>
    </source>
</reference>
<sequence>MPKLNTYPLVCELPHVKKKKNNGYLACLQILMMRRHCFHPGDEHPELTLSDTIAGEMPDANEELRPEEALIYNFTRQVLT</sequence>
<proteinExistence type="predicted"/>
<dbReference type="HOGENOM" id="CLU_2594657_0_0_1"/>
<organism evidence="1 2">
    <name type="scientific">Vitis vinifera</name>
    <name type="common">Grape</name>
    <dbReference type="NCBI Taxonomy" id="29760"/>
    <lineage>
        <taxon>Eukaryota</taxon>
        <taxon>Viridiplantae</taxon>
        <taxon>Streptophyta</taxon>
        <taxon>Embryophyta</taxon>
        <taxon>Tracheophyta</taxon>
        <taxon>Spermatophyta</taxon>
        <taxon>Magnoliopsida</taxon>
        <taxon>eudicotyledons</taxon>
        <taxon>Gunneridae</taxon>
        <taxon>Pentapetalae</taxon>
        <taxon>rosids</taxon>
        <taxon>Vitales</taxon>
        <taxon>Vitaceae</taxon>
        <taxon>Viteae</taxon>
        <taxon>Vitis</taxon>
    </lineage>
</organism>
<evidence type="ECO:0000313" key="1">
    <source>
        <dbReference type="EMBL" id="CBI30838.3"/>
    </source>
</evidence>
<dbReference type="PaxDb" id="29760-VIT_10s0003g02920.t01"/>
<name>D7TK16_VITVI</name>